<dbReference type="NCBIfam" id="NF038403">
    <property type="entry name" value="perm_prefix_1"/>
    <property type="match status" value="1"/>
</dbReference>
<keyword evidence="10" id="KW-0547">Nucleotide-binding</keyword>
<evidence type="ECO:0000313" key="10">
    <source>
        <dbReference type="EMBL" id="AMY11357.1"/>
    </source>
</evidence>
<evidence type="ECO:0000256" key="4">
    <source>
        <dbReference type="ARBA" id="ARBA00022989"/>
    </source>
</evidence>
<feature type="transmembrane region" description="Helical" evidence="7">
    <location>
        <begin position="803"/>
        <end position="824"/>
    </location>
</feature>
<feature type="transmembrane region" description="Helical" evidence="7">
    <location>
        <begin position="489"/>
        <end position="510"/>
    </location>
</feature>
<evidence type="ECO:0000259" key="9">
    <source>
        <dbReference type="Pfam" id="PF12704"/>
    </source>
</evidence>
<dbReference type="PANTHER" id="PTHR30572:SF4">
    <property type="entry name" value="ABC TRANSPORTER PERMEASE YTRF"/>
    <property type="match status" value="1"/>
</dbReference>
<feature type="transmembrane region" description="Helical" evidence="7">
    <location>
        <begin position="750"/>
        <end position="774"/>
    </location>
</feature>
<dbReference type="InterPro" id="IPR025857">
    <property type="entry name" value="MacB_PCD"/>
</dbReference>
<dbReference type="InterPro" id="IPR047928">
    <property type="entry name" value="Perm_prefix_1"/>
</dbReference>
<protein>
    <submittedName>
        <fullName evidence="10">Macrolide export ATP-binding/permease protein MacB</fullName>
        <ecNumber evidence="10">3.6.3.-</ecNumber>
    </submittedName>
</protein>
<dbReference type="GO" id="GO:0016787">
    <property type="term" value="F:hydrolase activity"/>
    <property type="evidence" value="ECO:0007669"/>
    <property type="project" value="UniProtKB-KW"/>
</dbReference>
<reference evidence="10 11" key="1">
    <citation type="journal article" date="2016" name="Genome Announc.">
        <title>First Complete Genome Sequence of a Subdivision 6 Acidobacterium Strain.</title>
        <authorList>
            <person name="Huang S."/>
            <person name="Vieira S."/>
            <person name="Bunk B."/>
            <person name="Riedel T."/>
            <person name="Sproer C."/>
            <person name="Overmann J."/>
        </authorList>
    </citation>
    <scope>NUCLEOTIDE SEQUENCE [LARGE SCALE GENOMIC DNA]</scope>
    <source>
        <strain evidence="11">DSM 100886 HEG_-6_39</strain>
    </source>
</reference>
<feature type="domain" description="ABC3 transporter permease C-terminal" evidence="8">
    <location>
        <begin position="753"/>
        <end position="863"/>
    </location>
</feature>
<accession>A0A143PRK5</accession>
<gene>
    <name evidence="10" type="primary">macB_47</name>
    <name evidence="10" type="ORF">LuPra_04607</name>
</gene>
<organism evidence="10 11">
    <name type="scientific">Luteitalea pratensis</name>
    <dbReference type="NCBI Taxonomy" id="1855912"/>
    <lineage>
        <taxon>Bacteria</taxon>
        <taxon>Pseudomonadati</taxon>
        <taxon>Acidobacteriota</taxon>
        <taxon>Vicinamibacteria</taxon>
        <taxon>Vicinamibacterales</taxon>
        <taxon>Vicinamibacteraceae</taxon>
        <taxon>Luteitalea</taxon>
    </lineage>
</organism>
<evidence type="ECO:0000256" key="6">
    <source>
        <dbReference type="ARBA" id="ARBA00038076"/>
    </source>
</evidence>
<feature type="domain" description="MacB-like periplasmic core" evidence="9">
    <location>
        <begin position="95"/>
        <end position="316"/>
    </location>
</feature>
<dbReference type="PANTHER" id="PTHR30572">
    <property type="entry name" value="MEMBRANE COMPONENT OF TRANSPORTER-RELATED"/>
    <property type="match status" value="1"/>
</dbReference>
<proteinExistence type="inferred from homology"/>
<evidence type="ECO:0000256" key="3">
    <source>
        <dbReference type="ARBA" id="ARBA00022692"/>
    </source>
</evidence>
<reference evidence="11" key="2">
    <citation type="submission" date="2016-04" db="EMBL/GenBank/DDBJ databases">
        <title>First Complete Genome Sequence of a Subdivision 6 Acidobacterium.</title>
        <authorList>
            <person name="Huang S."/>
            <person name="Vieira S."/>
            <person name="Bunk B."/>
            <person name="Riedel T."/>
            <person name="Sproeer C."/>
            <person name="Overmann J."/>
        </authorList>
    </citation>
    <scope>NUCLEOTIDE SEQUENCE [LARGE SCALE GENOMIC DNA]</scope>
    <source>
        <strain evidence="11">DSM 100886 HEG_-6_39</strain>
    </source>
</reference>
<evidence type="ECO:0000256" key="2">
    <source>
        <dbReference type="ARBA" id="ARBA00022475"/>
    </source>
</evidence>
<dbReference type="GO" id="GO:0005524">
    <property type="term" value="F:ATP binding"/>
    <property type="evidence" value="ECO:0007669"/>
    <property type="project" value="UniProtKB-KW"/>
</dbReference>
<dbReference type="AlphaFoldDB" id="A0A143PRK5"/>
<dbReference type="STRING" id="1855912.LuPra_04607"/>
<feature type="transmembrane region" description="Helical" evidence="7">
    <location>
        <begin position="91"/>
        <end position="115"/>
    </location>
</feature>
<feature type="transmembrane region" description="Helical" evidence="7">
    <location>
        <begin position="399"/>
        <end position="423"/>
    </location>
</feature>
<keyword evidence="10" id="KW-0067">ATP-binding</keyword>
<comment type="similarity">
    <text evidence="6">Belongs to the ABC-4 integral membrane protein family.</text>
</comment>
<dbReference type="KEGG" id="abac:LuPra_04607"/>
<name>A0A143PRK5_LUTPR</name>
<dbReference type="EC" id="3.6.3.-" evidence="10"/>
<sequence length="873" mass="94388">MREWLWRLRAMWRRDGLTDERREELQFHFDAAVDAWRARGLSPEAAHREARRQLGTVAAAETSAHEGLGVRWMDAAVRDARHGIRSLRHHVAFTTVAVSVLALSVGVATLLFALFDGVLLRPLPYREPGRLVRVFDSSATAPRFPMAIGRYQEFRAAAQSLDGLALYTGRDLELGGEGRRSTRVTGVAVTTDFFSILGWTPASGHAFTDSDLRRSVRNVILSERLWRTRFDADPGIVGSTIRLDREPWTVVGVMPAGFQHVGGEYRSPPQGDTVDVWIPLPVDGGDGDRRASHYCNAIARVRTGHSLSEAQQELATLSGTYSRAYSRFGTWGVHTAPLLDEVTGRSRSVVTLLALAAALVLAVACANIAGLCVARALTRLRDDAVRRALGASRWQRIRVALVENLMIGAVGGSGGLLLGAWAIPVLRTWLPDAFPRVHEVAFTWRSGAFAVIVALVAVLVATLLAAGATPEPAATGRVTSGRRTQRLRAALVVTEIALAGVLCAGTIQLWRHHRALATRDLGFRAGNVLTFRVTVPVPGETPRGAVGTRLEDLRQEIQRLQEVEAVGAATNLPWSGYDENADLTVLGREVPKGMDTSIRYQAATAGFVEATGLRLVRGRTFDAAKDAAGQPLTIILNDAAARHFFGNDQPLGARVSIFGATREVVGVVGGIRDYPADPVVRPAMWFPINQVEFVRVFFAARVRHGTPESILPGVLAAVQRVDPELPISDVQTLEARTMVALTAQRLSMRLFQLFSALTLVLAASGLYGLLAYLVHQRRKELNIRAAVGATSVDLAQVVLRESLTMALAGGIVCLVALPVASAWWRALTEGLPDLDAWAWIGTPAALIALAVLASLGPARTAARQVDGAALRED</sequence>
<dbReference type="Pfam" id="PF02687">
    <property type="entry name" value="FtsX"/>
    <property type="match status" value="2"/>
</dbReference>
<dbReference type="GO" id="GO:0022857">
    <property type="term" value="F:transmembrane transporter activity"/>
    <property type="evidence" value="ECO:0007669"/>
    <property type="project" value="TreeGrafter"/>
</dbReference>
<feature type="domain" description="ABC3 transporter permease C-terminal" evidence="8">
    <location>
        <begin position="355"/>
        <end position="467"/>
    </location>
</feature>
<feature type="domain" description="MacB-like periplasmic core" evidence="9">
    <location>
        <begin position="526"/>
        <end position="692"/>
    </location>
</feature>
<evidence type="ECO:0000259" key="8">
    <source>
        <dbReference type="Pfam" id="PF02687"/>
    </source>
</evidence>
<dbReference type="GO" id="GO:0005886">
    <property type="term" value="C:plasma membrane"/>
    <property type="evidence" value="ECO:0007669"/>
    <property type="project" value="UniProtKB-SubCell"/>
</dbReference>
<dbReference type="PATRIC" id="fig|1813736.3.peg.4858"/>
<keyword evidence="10" id="KW-0378">Hydrolase</keyword>
<keyword evidence="3 7" id="KW-0812">Transmembrane</keyword>
<dbReference type="InterPro" id="IPR050250">
    <property type="entry name" value="Macrolide_Exporter_MacB"/>
</dbReference>
<feature type="transmembrane region" description="Helical" evidence="7">
    <location>
        <begin position="836"/>
        <end position="855"/>
    </location>
</feature>
<feature type="transmembrane region" description="Helical" evidence="7">
    <location>
        <begin position="352"/>
        <end position="378"/>
    </location>
</feature>
<dbReference type="OrthoDB" id="100207at2"/>
<dbReference type="Pfam" id="PF12704">
    <property type="entry name" value="MacB_PCD"/>
    <property type="match status" value="2"/>
</dbReference>
<keyword evidence="2" id="KW-1003">Cell membrane</keyword>
<evidence type="ECO:0000256" key="5">
    <source>
        <dbReference type="ARBA" id="ARBA00023136"/>
    </source>
</evidence>
<keyword evidence="4 7" id="KW-1133">Transmembrane helix</keyword>
<dbReference type="Proteomes" id="UP000076079">
    <property type="component" value="Chromosome"/>
</dbReference>
<evidence type="ECO:0000313" key="11">
    <source>
        <dbReference type="Proteomes" id="UP000076079"/>
    </source>
</evidence>
<feature type="transmembrane region" description="Helical" evidence="7">
    <location>
        <begin position="443"/>
        <end position="468"/>
    </location>
</feature>
<keyword evidence="11" id="KW-1185">Reference proteome</keyword>
<evidence type="ECO:0000256" key="7">
    <source>
        <dbReference type="SAM" id="Phobius"/>
    </source>
</evidence>
<evidence type="ECO:0000256" key="1">
    <source>
        <dbReference type="ARBA" id="ARBA00004651"/>
    </source>
</evidence>
<comment type="subcellular location">
    <subcellularLocation>
        <location evidence="1">Cell membrane</location>
        <topology evidence="1">Multi-pass membrane protein</topology>
    </subcellularLocation>
</comment>
<dbReference type="InterPro" id="IPR003838">
    <property type="entry name" value="ABC3_permease_C"/>
</dbReference>
<dbReference type="EMBL" id="CP015136">
    <property type="protein sequence ID" value="AMY11357.1"/>
    <property type="molecule type" value="Genomic_DNA"/>
</dbReference>
<keyword evidence="5 7" id="KW-0472">Membrane</keyword>
<dbReference type="RefSeq" id="WP_110172914.1">
    <property type="nucleotide sequence ID" value="NZ_CP015136.1"/>
</dbReference>